<dbReference type="Proteomes" id="UP000292423">
    <property type="component" value="Unassembled WGS sequence"/>
</dbReference>
<reference evidence="1 2" key="1">
    <citation type="submission" date="2019-02" db="EMBL/GenBank/DDBJ databases">
        <title>Genomic Encyclopedia of Type Strains, Phase IV (KMG-IV): sequencing the most valuable type-strain genomes for metagenomic binning, comparative biology and taxonomic classification.</title>
        <authorList>
            <person name="Goeker M."/>
        </authorList>
    </citation>
    <scope>NUCLEOTIDE SEQUENCE [LARGE SCALE GENOMIC DNA]</scope>
    <source>
        <strain evidence="1 2">DSM 105135</strain>
    </source>
</reference>
<dbReference type="PIRSF" id="PIRSF030820">
    <property type="entry name" value="UCP030820"/>
    <property type="match status" value="1"/>
</dbReference>
<dbReference type="Pfam" id="PF06073">
    <property type="entry name" value="DUF934"/>
    <property type="match status" value="1"/>
</dbReference>
<protein>
    <submittedName>
        <fullName evidence="1">Uncharacterized protein (DUF934 family)</fullName>
    </submittedName>
</protein>
<gene>
    <name evidence="1" type="ORF">EV700_1677</name>
</gene>
<name>A0A4V2G5M2_9GAMM</name>
<proteinExistence type="predicted"/>
<organism evidence="1 2">
    <name type="scientific">Fluviicoccus keumensis</name>
    <dbReference type="NCBI Taxonomy" id="1435465"/>
    <lineage>
        <taxon>Bacteria</taxon>
        <taxon>Pseudomonadati</taxon>
        <taxon>Pseudomonadota</taxon>
        <taxon>Gammaproteobacteria</taxon>
        <taxon>Moraxellales</taxon>
        <taxon>Moraxellaceae</taxon>
        <taxon>Fluviicoccus</taxon>
    </lineage>
</organism>
<dbReference type="OrthoDB" id="9800421at2"/>
<evidence type="ECO:0000313" key="2">
    <source>
        <dbReference type="Proteomes" id="UP000292423"/>
    </source>
</evidence>
<dbReference type="AlphaFoldDB" id="A0A4V2G5M2"/>
<accession>A0A4V2G5M2</accession>
<dbReference type="EMBL" id="SHKX01000012">
    <property type="protein sequence ID" value="RZU44876.1"/>
    <property type="molecule type" value="Genomic_DNA"/>
</dbReference>
<dbReference type="InterPro" id="IPR008318">
    <property type="entry name" value="UCP030820"/>
</dbReference>
<dbReference type="RefSeq" id="WP_130412689.1">
    <property type="nucleotide sequence ID" value="NZ_SHKX01000012.1"/>
</dbReference>
<comment type="caution">
    <text evidence="1">The sequence shown here is derived from an EMBL/GenBank/DDBJ whole genome shotgun (WGS) entry which is preliminary data.</text>
</comment>
<keyword evidence="2" id="KW-1185">Reference proteome</keyword>
<sequence>MPKIIHGRQIIDDAFTLVTEGPLPSGAVCVSLGYFLENRSAVLSHTGLKGVQLKPDQHPELLGDAVTSLDMIALEFPAFADGRGYSYAWLLRNRLGFTGELRATGDVFKDNIYYLSRCGFDSFAVRADKNIEVALTGLDDFSEAYQASIDRPIPLFRRRLATAQ</sequence>
<evidence type="ECO:0000313" key="1">
    <source>
        <dbReference type="EMBL" id="RZU44876.1"/>
    </source>
</evidence>